<feature type="region of interest" description="Disordered" evidence="1">
    <location>
        <begin position="372"/>
        <end position="400"/>
    </location>
</feature>
<organism evidence="2 3">
    <name type="scientific">Cherax quadricarinatus</name>
    <name type="common">Australian red claw crayfish</name>
    <dbReference type="NCBI Taxonomy" id="27406"/>
    <lineage>
        <taxon>Eukaryota</taxon>
        <taxon>Metazoa</taxon>
        <taxon>Ecdysozoa</taxon>
        <taxon>Arthropoda</taxon>
        <taxon>Crustacea</taxon>
        <taxon>Multicrustacea</taxon>
        <taxon>Malacostraca</taxon>
        <taxon>Eumalacostraca</taxon>
        <taxon>Eucarida</taxon>
        <taxon>Decapoda</taxon>
        <taxon>Pleocyemata</taxon>
        <taxon>Astacidea</taxon>
        <taxon>Parastacoidea</taxon>
        <taxon>Parastacidae</taxon>
        <taxon>Cherax</taxon>
    </lineage>
</organism>
<evidence type="ECO:0000256" key="1">
    <source>
        <dbReference type="SAM" id="MobiDB-lite"/>
    </source>
</evidence>
<comment type="caution">
    <text evidence="2">The sequence shown here is derived from an EMBL/GenBank/DDBJ whole genome shotgun (WGS) entry which is preliminary data.</text>
</comment>
<evidence type="ECO:0000313" key="2">
    <source>
        <dbReference type="EMBL" id="KAK8752070.1"/>
    </source>
</evidence>
<proteinExistence type="predicted"/>
<reference evidence="2" key="2">
    <citation type="submission" date="2024-01" db="EMBL/GenBank/DDBJ databases">
        <authorList>
            <person name="He J."/>
            <person name="Wang M."/>
            <person name="Zheng J."/>
            <person name="Liu Z."/>
        </authorList>
    </citation>
    <scope>NUCLEOTIDE SEQUENCE</scope>
    <source>
        <strain evidence="2">ZL_2023a</strain>
        <tissue evidence="2">Muscle</tissue>
    </source>
</reference>
<keyword evidence="3" id="KW-1185">Reference proteome</keyword>
<accession>A0AAW0Y5L6</accession>
<gene>
    <name evidence="2" type="ORF">OTU49_011927</name>
</gene>
<reference evidence="2 3" key="1">
    <citation type="journal article" date="2024" name="BMC Genomics">
        <title>Genome assembly of redclaw crayfish (Cherax quadricarinatus) provides insights into its immune adaptation and hypoxia tolerance.</title>
        <authorList>
            <person name="Liu Z."/>
            <person name="Zheng J."/>
            <person name="Li H."/>
            <person name="Fang K."/>
            <person name="Wang S."/>
            <person name="He J."/>
            <person name="Zhou D."/>
            <person name="Weng S."/>
            <person name="Chi M."/>
            <person name="Gu Z."/>
            <person name="He J."/>
            <person name="Li F."/>
            <person name="Wang M."/>
        </authorList>
    </citation>
    <scope>NUCLEOTIDE SEQUENCE [LARGE SCALE GENOMIC DNA]</scope>
    <source>
        <strain evidence="2">ZL_2023a</strain>
    </source>
</reference>
<dbReference type="Proteomes" id="UP001445076">
    <property type="component" value="Unassembled WGS sequence"/>
</dbReference>
<dbReference type="EMBL" id="JARKIK010000005">
    <property type="protein sequence ID" value="KAK8752069.1"/>
    <property type="molecule type" value="Genomic_DNA"/>
</dbReference>
<sequence length="632" mass="71531">MEAESLTIKRELLEVVREEELCGPSRNSTNNDHVKIEKSEPFFFDEDTHGLLNQSSHSLGFGLETISLYNVIKVEPHTESCTKGKGSSEGKVQKKILPKLKVKKKHSGKRKKQKREKVPVTNKGGAIIASPGITVTNMPNTGIVEPADCAEVNYSLTSGKYKSECEGVSSPAPERGETKVCETSASNKLEAELPIVQIHDQIKLQSKVNDTTSGEPESVPSSSVMCLPLKREVQESLGNSKNKRKNNVNKMRCNYETLSHRRKPGSWSMGIVSQGSWWQSRGSWWQSRGSWWQSRGSWWQSRGSWWQSPGNDWQPPGNGWQPPGNGWQPQGNGINNQEINRQNLKRICEYTLNGQQNSQCVWQNQRSYDQGTRWQNPNREHHQENRWVNPKNRENNPGNAALKSFHRFPKSSTYNLGNARSNYLSSSPKETDNAIKQICTSFQRVKETYTKLARNFSDNHHSKQNPIDEMKTQDHLDEMKRETEMPKQEIDEAECSTSAECIDVEHSGDEDMAADTRHESSEKLKVERDESIRETGILIKINEDGECDENAKHTDSPGAEDVRASHNIVKEINDSSLHGRNVKDRGILEDKGKDNSFKDIVVNDDTNEEIKITWEKSKSSPVAIPVIDLTEL</sequence>
<name>A0AAW0Y5L6_CHEQU</name>
<dbReference type="EMBL" id="JARKIK010000005">
    <property type="protein sequence ID" value="KAK8752070.1"/>
    <property type="molecule type" value="Genomic_DNA"/>
</dbReference>
<dbReference type="AlphaFoldDB" id="A0AAW0Y5L6"/>
<protein>
    <submittedName>
        <fullName evidence="2">Uncharacterized protein</fullName>
    </submittedName>
</protein>
<evidence type="ECO:0000313" key="3">
    <source>
        <dbReference type="Proteomes" id="UP001445076"/>
    </source>
</evidence>